<keyword evidence="6 7" id="KW-0472">Membrane</keyword>
<evidence type="ECO:0000256" key="2">
    <source>
        <dbReference type="ARBA" id="ARBA00009784"/>
    </source>
</evidence>
<evidence type="ECO:0000313" key="8">
    <source>
        <dbReference type="EMBL" id="PNC57118.1"/>
    </source>
</evidence>
<comment type="subcellular location">
    <subcellularLocation>
        <location evidence="1 7">Cell membrane</location>
        <topology evidence="1 7">Multi-pass membrane protein</topology>
    </subcellularLocation>
</comment>
<dbReference type="AlphaFoldDB" id="A0AAP8TA03"/>
<comment type="similarity">
    <text evidence="2 7">Belongs to the UPF0056 (MarC) family.</text>
</comment>
<keyword evidence="5 7" id="KW-1133">Transmembrane helix</keyword>
<feature type="transmembrane region" description="Helical" evidence="7">
    <location>
        <begin position="65"/>
        <end position="86"/>
    </location>
</feature>
<evidence type="ECO:0000256" key="6">
    <source>
        <dbReference type="ARBA" id="ARBA00023136"/>
    </source>
</evidence>
<dbReference type="Pfam" id="PF01914">
    <property type="entry name" value="MarC"/>
    <property type="match status" value="1"/>
</dbReference>
<feature type="transmembrane region" description="Helical" evidence="7">
    <location>
        <begin position="25"/>
        <end position="45"/>
    </location>
</feature>
<dbReference type="EMBL" id="PJKN01000002">
    <property type="protein sequence ID" value="PNC57118.1"/>
    <property type="molecule type" value="Genomic_DNA"/>
</dbReference>
<keyword evidence="3" id="KW-1003">Cell membrane</keyword>
<dbReference type="GO" id="GO:0005886">
    <property type="term" value="C:plasma membrane"/>
    <property type="evidence" value="ECO:0007669"/>
    <property type="project" value="UniProtKB-SubCell"/>
</dbReference>
<evidence type="ECO:0000313" key="9">
    <source>
        <dbReference type="Proteomes" id="UP000235914"/>
    </source>
</evidence>
<evidence type="ECO:0000256" key="7">
    <source>
        <dbReference type="RuleBase" id="RU362048"/>
    </source>
</evidence>
<evidence type="ECO:0000256" key="3">
    <source>
        <dbReference type="ARBA" id="ARBA00022475"/>
    </source>
</evidence>
<feature type="transmembrane region" description="Helical" evidence="7">
    <location>
        <begin position="130"/>
        <end position="151"/>
    </location>
</feature>
<evidence type="ECO:0000256" key="1">
    <source>
        <dbReference type="ARBA" id="ARBA00004651"/>
    </source>
</evidence>
<dbReference type="PANTHER" id="PTHR33508:SF10">
    <property type="entry name" value="UPF0056 INNER MEMBRANE PROTEIN YHGN"/>
    <property type="match status" value="1"/>
</dbReference>
<feature type="transmembrane region" description="Helical" evidence="7">
    <location>
        <begin position="92"/>
        <end position="110"/>
    </location>
</feature>
<feature type="transmembrane region" description="Helical" evidence="7">
    <location>
        <begin position="202"/>
        <end position="221"/>
    </location>
</feature>
<comment type="caution">
    <text evidence="8">The sequence shown here is derived from an EMBL/GenBank/DDBJ whole genome shotgun (WGS) entry which is preliminary data.</text>
</comment>
<dbReference type="PANTHER" id="PTHR33508">
    <property type="entry name" value="UPF0056 MEMBRANE PROTEIN YHCE"/>
    <property type="match status" value="1"/>
</dbReference>
<keyword evidence="4 7" id="KW-0812">Transmembrane</keyword>
<protein>
    <recommendedName>
        <fullName evidence="7">UPF0056 membrane protein</fullName>
    </recommendedName>
</protein>
<organism evidence="8 9">
    <name type="scientific">Akkermansia muciniphila</name>
    <dbReference type="NCBI Taxonomy" id="239935"/>
    <lineage>
        <taxon>Bacteria</taxon>
        <taxon>Pseudomonadati</taxon>
        <taxon>Verrucomicrobiota</taxon>
        <taxon>Verrucomicrobiia</taxon>
        <taxon>Verrucomicrobiales</taxon>
        <taxon>Akkermansiaceae</taxon>
        <taxon>Akkermansia</taxon>
    </lineage>
</organism>
<gene>
    <name evidence="8" type="ORF">CXU09_06045</name>
</gene>
<accession>A0AAP8TA03</accession>
<reference evidence="8 9" key="1">
    <citation type="journal article" date="2017" name="BMC Genomics">
        <title>Genome sequencing of 39 Akkermansia muciniphila isolates reveals its population structure, genomic and functional diverisity, and global distribution in mammalian gut microbiotas.</title>
        <authorList>
            <person name="Guo X."/>
            <person name="Li S."/>
            <person name="Zhang J."/>
            <person name="Wu F."/>
            <person name="Li X."/>
            <person name="Wu D."/>
            <person name="Zhang M."/>
            <person name="Ou Z."/>
            <person name="Jie Z."/>
            <person name="Yan Q."/>
            <person name="Li P."/>
            <person name="Yi J."/>
            <person name="Peng Y."/>
        </authorList>
    </citation>
    <scope>NUCLEOTIDE SEQUENCE [LARGE SCALE GENOMIC DNA]</scope>
    <source>
        <strain evidence="8 9">GP43</strain>
    </source>
</reference>
<name>A0AAP8TA03_9BACT</name>
<dbReference type="Proteomes" id="UP000235914">
    <property type="component" value="Unassembled WGS sequence"/>
</dbReference>
<sequence length="222" mass="24088">MTLLTVPFDVHARIVYNGAYPMQDFLSTVILLFIVIDPVGLAPMIQGMLKKYSPAQQKAILTRELVFALSLLLLFFFSGKFLLNLLGLEPSTLSISGGILLFLVALGMVFPAKDMLSSSGRANGKDEPFIVPIAMPLMAGPSSLSIIMLHASQTPDSISQMTYAGAIVTAWFLSGMVLFIAQKFLRLLGEKGTIALERMMGMVLIMISVQMFMNGLAGYGVK</sequence>
<feature type="transmembrane region" description="Helical" evidence="7">
    <location>
        <begin position="163"/>
        <end position="181"/>
    </location>
</feature>
<dbReference type="InterPro" id="IPR002771">
    <property type="entry name" value="Multi_antbiot-R_MarC"/>
</dbReference>
<dbReference type="NCBIfam" id="TIGR00427">
    <property type="entry name" value="NAAT family transporter"/>
    <property type="match status" value="1"/>
</dbReference>
<dbReference type="RefSeq" id="WP_102734217.1">
    <property type="nucleotide sequence ID" value="NZ_CP010553.1"/>
</dbReference>
<proteinExistence type="inferred from homology"/>
<evidence type="ECO:0000256" key="5">
    <source>
        <dbReference type="ARBA" id="ARBA00022989"/>
    </source>
</evidence>
<evidence type="ECO:0000256" key="4">
    <source>
        <dbReference type="ARBA" id="ARBA00022692"/>
    </source>
</evidence>